<comment type="caution">
    <text evidence="2">The sequence shown here is derived from an EMBL/GenBank/DDBJ whole genome shotgun (WGS) entry which is preliminary data.</text>
</comment>
<sequence>MKQLTKIIFVIAFHSTLFGCFEKELQSETTDKEGWVKETKVSKLIKNVNFVFPENGYAFDHKEELIKRTFNAIEHNKKILKKDSFVDTIYVRVMSSRDEMFKYTGTTATGNAYPYWSTVNIVLKEDEVDPPIEHELMHLMGMLDWDYPENSSSWVNEGMATYAANNCSGYTVAEIYRYLLAENKLIPIEDLSSNFYDQSEMIAYHQSGYIVQYLLEHYSIGQFKQLWTDGFEKFEEIYGFSYAKIEDDLQKAVMLKYSETPNIDWEKFSKGCY</sequence>
<dbReference type="EMBL" id="JAFLNL010000005">
    <property type="protein sequence ID" value="MBO0354539.1"/>
    <property type="molecule type" value="Genomic_DNA"/>
</dbReference>
<name>A0ABS3G553_9FLAO</name>
<evidence type="ECO:0000313" key="3">
    <source>
        <dbReference type="Proteomes" id="UP000664044"/>
    </source>
</evidence>
<protein>
    <recommendedName>
        <fullName evidence="1">Peptidase MA-like domain-containing protein</fullName>
    </recommendedName>
</protein>
<dbReference type="Proteomes" id="UP000664044">
    <property type="component" value="Unassembled WGS sequence"/>
</dbReference>
<evidence type="ECO:0000313" key="2">
    <source>
        <dbReference type="EMBL" id="MBO0354539.1"/>
    </source>
</evidence>
<keyword evidence="3" id="KW-1185">Reference proteome</keyword>
<dbReference type="PROSITE" id="PS51257">
    <property type="entry name" value="PROKAR_LIPOPROTEIN"/>
    <property type="match status" value="1"/>
</dbReference>
<dbReference type="RefSeq" id="WP_207033697.1">
    <property type="nucleotide sequence ID" value="NZ_JAFLNL010000005.1"/>
</dbReference>
<accession>A0ABS3G553</accession>
<dbReference type="Pfam" id="PF13485">
    <property type="entry name" value="Peptidase_MA_2"/>
    <property type="match status" value="1"/>
</dbReference>
<dbReference type="InterPro" id="IPR039568">
    <property type="entry name" value="Peptidase_MA-like_dom"/>
</dbReference>
<evidence type="ECO:0000259" key="1">
    <source>
        <dbReference type="Pfam" id="PF13485"/>
    </source>
</evidence>
<reference evidence="2 3" key="1">
    <citation type="submission" date="2021-03" db="EMBL/GenBank/DDBJ databases">
        <title>Muricauda lutimaris sp. nov. and Muricauda ruestringensis sp. nov, two marine members of the Flavobacteriaceae isolated from deep sea sediments of Western Pacific.</title>
        <authorList>
            <person name="Zhao S."/>
            <person name="Liu R."/>
        </authorList>
    </citation>
    <scope>NUCLEOTIDE SEQUENCE [LARGE SCALE GENOMIC DNA]</scope>
    <source>
        <strain evidence="2 3">BC31-1-A7</strain>
    </source>
</reference>
<proteinExistence type="predicted"/>
<gene>
    <name evidence="2" type="ORF">J0656_10975</name>
</gene>
<organism evidence="2 3">
    <name type="scientific">Flagellimonas aurea</name>
    <dbReference type="NCBI Taxonomy" id="2915619"/>
    <lineage>
        <taxon>Bacteria</taxon>
        <taxon>Pseudomonadati</taxon>
        <taxon>Bacteroidota</taxon>
        <taxon>Flavobacteriia</taxon>
        <taxon>Flavobacteriales</taxon>
        <taxon>Flavobacteriaceae</taxon>
        <taxon>Flagellimonas</taxon>
    </lineage>
</organism>
<feature type="domain" description="Peptidase MA-like" evidence="1">
    <location>
        <begin position="102"/>
        <end position="253"/>
    </location>
</feature>